<evidence type="ECO:0000256" key="24">
    <source>
        <dbReference type="RuleBase" id="RU003938"/>
    </source>
</evidence>
<keyword evidence="18 24" id="KW-0548">Nucleotidyltransferase</keyword>
<keyword evidence="15" id="KW-0444">Lipid biosynthesis</keyword>
<feature type="compositionally biased region" description="Polar residues" evidence="25">
    <location>
        <begin position="86"/>
        <end position="102"/>
    </location>
</feature>
<comment type="catalytic activity">
    <reaction evidence="7">
        <text>1-hexadecanoyl-2-(5Z,8Z,11Z,14Z-eicosatetraenoyl)-sn-glycero-3-phosphate + CTP + H(+) = 1-hexadecanoyl-2-(5Z,8Z,11Z,14Z-eicosatetraenoyl)-sn-glycero-3-cytidine-5'-diphosphate + diphosphate</text>
        <dbReference type="Rhea" id="RHEA:45652"/>
        <dbReference type="ChEBI" id="CHEBI:15378"/>
        <dbReference type="ChEBI" id="CHEBI:33019"/>
        <dbReference type="ChEBI" id="CHEBI:37563"/>
        <dbReference type="ChEBI" id="CHEBI:72864"/>
        <dbReference type="ChEBI" id="CHEBI:85350"/>
    </reaction>
    <physiologicalReaction direction="left-to-right" evidence="7">
        <dbReference type="Rhea" id="RHEA:45653"/>
    </physiologicalReaction>
</comment>
<reference evidence="27" key="2">
    <citation type="submission" date="2025-09" db="UniProtKB">
        <authorList>
            <consortium name="Ensembl"/>
        </authorList>
    </citation>
    <scope>IDENTIFICATION</scope>
</reference>
<evidence type="ECO:0000256" key="14">
    <source>
        <dbReference type="ARBA" id="ARBA00012487"/>
    </source>
</evidence>
<evidence type="ECO:0000256" key="16">
    <source>
        <dbReference type="ARBA" id="ARBA00022679"/>
    </source>
</evidence>
<evidence type="ECO:0000256" key="20">
    <source>
        <dbReference type="ARBA" id="ARBA00023098"/>
    </source>
</evidence>
<evidence type="ECO:0000256" key="4">
    <source>
        <dbReference type="ARBA" id="ARBA00000859"/>
    </source>
</evidence>
<accession>A0A8C9GVI1</accession>
<comment type="similarity">
    <text evidence="13 24">Belongs to the CDS family.</text>
</comment>
<feature type="compositionally biased region" description="Basic and acidic residues" evidence="25">
    <location>
        <begin position="115"/>
        <end position="126"/>
    </location>
</feature>
<keyword evidence="28" id="KW-1185">Reference proteome</keyword>
<comment type="catalytic activity">
    <reaction evidence="6">
        <text>1,2-di-(9Z,12Z-octadecadienoyl)-sn-glycero-3-phosphate + CTP + H(+) = 1,2-di-(9Z,12Z-octadecadienoyl)-sn-glycero-3-cytidine-5'-diphosphate + diphosphate</text>
        <dbReference type="Rhea" id="RHEA:45672"/>
        <dbReference type="ChEBI" id="CHEBI:15378"/>
        <dbReference type="ChEBI" id="CHEBI:33019"/>
        <dbReference type="ChEBI" id="CHEBI:37563"/>
        <dbReference type="ChEBI" id="CHEBI:77128"/>
        <dbReference type="ChEBI" id="CHEBI:85355"/>
    </reaction>
    <physiologicalReaction direction="left-to-right" evidence="6">
        <dbReference type="Rhea" id="RHEA:45673"/>
    </physiologicalReaction>
</comment>
<evidence type="ECO:0000256" key="22">
    <source>
        <dbReference type="ARBA" id="ARBA00023209"/>
    </source>
</evidence>
<evidence type="ECO:0000256" key="25">
    <source>
        <dbReference type="SAM" id="MobiDB-lite"/>
    </source>
</evidence>
<feature type="transmembrane region" description="Helical" evidence="26">
    <location>
        <begin position="396"/>
        <end position="415"/>
    </location>
</feature>
<evidence type="ECO:0000256" key="2">
    <source>
        <dbReference type="ARBA" id="ARBA00000281"/>
    </source>
</evidence>
<comment type="catalytic activity">
    <reaction evidence="5">
        <text>1,2-di-(5Z,8Z,11Z,14Z)-eicosatetraenoyl-sn-glycero-3-phosphate + CTP + H(+) = 1,2-di-(5Z,8Z,11Z,14Z-eicosatetraenoyl)-sn-glycero-3-cytidine-5'-diphosphate + diphosphate</text>
        <dbReference type="Rhea" id="RHEA:45656"/>
        <dbReference type="ChEBI" id="CHEBI:15378"/>
        <dbReference type="ChEBI" id="CHEBI:33019"/>
        <dbReference type="ChEBI" id="CHEBI:37563"/>
        <dbReference type="ChEBI" id="CHEBI:77126"/>
        <dbReference type="ChEBI" id="CHEBI:85351"/>
    </reaction>
    <physiologicalReaction direction="left-to-right" evidence="5">
        <dbReference type="Rhea" id="RHEA:45657"/>
    </physiologicalReaction>
</comment>
<feature type="compositionally biased region" description="Low complexity" evidence="25">
    <location>
        <begin position="147"/>
        <end position="166"/>
    </location>
</feature>
<evidence type="ECO:0000256" key="3">
    <source>
        <dbReference type="ARBA" id="ARBA00000515"/>
    </source>
</evidence>
<feature type="compositionally biased region" description="Acidic residues" evidence="25">
    <location>
        <begin position="169"/>
        <end position="179"/>
    </location>
</feature>
<evidence type="ECO:0000256" key="15">
    <source>
        <dbReference type="ARBA" id="ARBA00022516"/>
    </source>
</evidence>
<keyword evidence="21 26" id="KW-0472">Membrane</keyword>
<comment type="catalytic activity">
    <reaction evidence="8">
        <text>1-octadecanoyl-2-(5Z,8Z,11Z,14Z-eicosatetraenoyl)-sn-glycero-3-phosphate + CTP + H(+) = 1-octadecanoyl-2-(5Z,8Z,11Z,14Z-eicosatetraenoyl)-sn-glycero-3-cytidine-5'-diphosphate + diphosphate</text>
        <dbReference type="Rhea" id="RHEA:45648"/>
        <dbReference type="ChEBI" id="CHEBI:15378"/>
        <dbReference type="ChEBI" id="CHEBI:33019"/>
        <dbReference type="ChEBI" id="CHEBI:37563"/>
        <dbReference type="ChEBI" id="CHEBI:77091"/>
        <dbReference type="ChEBI" id="CHEBI:85349"/>
    </reaction>
    <physiologicalReaction direction="left-to-right" evidence="8">
        <dbReference type="Rhea" id="RHEA:45649"/>
    </physiologicalReaction>
</comment>
<dbReference type="AlphaFoldDB" id="A0A8C9GVI1"/>
<comment type="pathway">
    <text evidence="11 24">Phospholipid metabolism; CDP-diacylglycerol biosynthesis; CDP-diacylglycerol from sn-glycerol 3-phosphate: step 3/3.</text>
</comment>
<protein>
    <recommendedName>
        <fullName evidence="14 24">Phosphatidate cytidylyltransferase</fullName>
        <ecNumber evidence="14 24">2.7.7.41</ecNumber>
    </recommendedName>
</protein>
<evidence type="ECO:0000256" key="1">
    <source>
        <dbReference type="ARBA" id="ARBA00000060"/>
    </source>
</evidence>
<dbReference type="InterPro" id="IPR016720">
    <property type="entry name" value="PC_Trfase_euk"/>
</dbReference>
<feature type="region of interest" description="Disordered" evidence="25">
    <location>
        <begin position="110"/>
        <end position="198"/>
    </location>
</feature>
<evidence type="ECO:0000256" key="5">
    <source>
        <dbReference type="ARBA" id="ARBA00001021"/>
    </source>
</evidence>
<evidence type="ECO:0000256" key="13">
    <source>
        <dbReference type="ARBA" id="ARBA00010185"/>
    </source>
</evidence>
<evidence type="ECO:0000256" key="19">
    <source>
        <dbReference type="ARBA" id="ARBA00022989"/>
    </source>
</evidence>
<feature type="transmembrane region" description="Helical" evidence="26">
    <location>
        <begin position="343"/>
        <end position="375"/>
    </location>
</feature>
<evidence type="ECO:0000313" key="27">
    <source>
        <dbReference type="Ensembl" id="ENSPTEP00000010743.1"/>
    </source>
</evidence>
<evidence type="ECO:0000256" key="6">
    <source>
        <dbReference type="ARBA" id="ARBA00001056"/>
    </source>
</evidence>
<evidence type="ECO:0000256" key="26">
    <source>
        <dbReference type="SAM" id="Phobius"/>
    </source>
</evidence>
<comment type="catalytic activity">
    <reaction evidence="2">
        <text>1-octadecanoyl-2-(4Z,7Z,10Z,13Z,16Z,19Z-docosahexaenoyl)-sn-glycero-3-phosphate + CTP + H(+) = 1-octadecanoyl-2-(4Z,7Z,10Z,13Z,16Z,19Z-docosahexaenoyl)-sn-glycero-3-cytidine-5'-diphosphate + diphosphate</text>
        <dbReference type="Rhea" id="RHEA:45668"/>
        <dbReference type="ChEBI" id="CHEBI:15378"/>
        <dbReference type="ChEBI" id="CHEBI:33019"/>
        <dbReference type="ChEBI" id="CHEBI:37563"/>
        <dbReference type="ChEBI" id="CHEBI:77130"/>
        <dbReference type="ChEBI" id="CHEBI:85354"/>
    </reaction>
    <physiologicalReaction direction="left-to-right" evidence="2">
        <dbReference type="Rhea" id="RHEA:45669"/>
    </physiologicalReaction>
</comment>
<feature type="transmembrane region" description="Helical" evidence="26">
    <location>
        <begin position="604"/>
        <end position="626"/>
    </location>
</feature>
<evidence type="ECO:0000256" key="23">
    <source>
        <dbReference type="ARBA" id="ARBA00023264"/>
    </source>
</evidence>
<dbReference type="PROSITE" id="PS01315">
    <property type="entry name" value="CDS"/>
    <property type="match status" value="1"/>
</dbReference>
<keyword evidence="23" id="KW-1208">Phospholipid metabolism</keyword>
<comment type="catalytic activity">
    <reaction evidence="3">
        <text>1-octadecanoyl-2-(9Z,12Z-octadecadienoyl)-sn-glycero-3-phosphate + CTP + H(+) = 1-octadecanoyl-2-(9Z,12Z-octadecadienoyl)-sn-glycero-3-cytidine-5'-diphosphate + diphosphate</text>
        <dbReference type="Rhea" id="RHEA:45660"/>
        <dbReference type="ChEBI" id="CHEBI:15378"/>
        <dbReference type="ChEBI" id="CHEBI:33019"/>
        <dbReference type="ChEBI" id="CHEBI:37563"/>
        <dbReference type="ChEBI" id="CHEBI:77098"/>
        <dbReference type="ChEBI" id="CHEBI:85352"/>
    </reaction>
    <physiologicalReaction direction="left-to-right" evidence="3">
        <dbReference type="Rhea" id="RHEA:45661"/>
    </physiologicalReaction>
</comment>
<dbReference type="PANTHER" id="PTHR13773">
    <property type="entry name" value="PHOSPHATIDATE CYTIDYLYLTRANSFERASE"/>
    <property type="match status" value="1"/>
</dbReference>
<evidence type="ECO:0000256" key="21">
    <source>
        <dbReference type="ARBA" id="ARBA00023136"/>
    </source>
</evidence>
<comment type="catalytic activity">
    <reaction evidence="1">
        <text>1,2-di-(9Z-octadecenoyl)-sn-glycero-3-phosphate + CTP + H(+) = 1,2-di-(9Z-octadecenoyl)-sn-glycero-3-cytidine-5'-diphosphate + diphosphate</text>
        <dbReference type="Rhea" id="RHEA:45676"/>
        <dbReference type="ChEBI" id="CHEBI:15378"/>
        <dbReference type="ChEBI" id="CHEBI:33019"/>
        <dbReference type="ChEBI" id="CHEBI:37563"/>
        <dbReference type="ChEBI" id="CHEBI:74546"/>
        <dbReference type="ChEBI" id="CHEBI:85356"/>
    </reaction>
    <physiologicalReaction direction="left-to-right" evidence="1">
        <dbReference type="Rhea" id="RHEA:45677"/>
    </physiologicalReaction>
</comment>
<evidence type="ECO:0000256" key="12">
    <source>
        <dbReference type="ARBA" id="ARBA00005189"/>
    </source>
</evidence>
<dbReference type="PANTHER" id="PTHR13773:SF8">
    <property type="entry name" value="PHOSPHATIDATE CYTIDYLYLTRANSFERASE, PHOTORECEPTOR-SPECIFIC"/>
    <property type="match status" value="1"/>
</dbReference>
<evidence type="ECO:0000256" key="8">
    <source>
        <dbReference type="ARBA" id="ARBA00001729"/>
    </source>
</evidence>
<comment type="catalytic activity">
    <reaction evidence="4">
        <text>1-octadecanoyl-2-(9Z-octadecenoyl)-sn-glycero-3-phosphate + CTP + H(+) = 1-octadecanoyl-2-(9Z-octadecenoyl)-sn-glycero-3-cytidine-5'-diphosphate + diphosphate</text>
        <dbReference type="Rhea" id="RHEA:45664"/>
        <dbReference type="ChEBI" id="CHEBI:15378"/>
        <dbReference type="ChEBI" id="CHEBI:33019"/>
        <dbReference type="ChEBI" id="CHEBI:37563"/>
        <dbReference type="ChEBI" id="CHEBI:74560"/>
        <dbReference type="ChEBI" id="CHEBI:85353"/>
    </reaction>
    <physiologicalReaction direction="left-to-right" evidence="4">
        <dbReference type="Rhea" id="RHEA:45665"/>
    </physiologicalReaction>
</comment>
<evidence type="ECO:0000256" key="10">
    <source>
        <dbReference type="ARBA" id="ARBA00004141"/>
    </source>
</evidence>
<dbReference type="Ensembl" id="ENSPTET00000016247.1">
    <property type="protein sequence ID" value="ENSPTEP00000010743.1"/>
    <property type="gene ID" value="ENSPTEG00000012129.1"/>
</dbReference>
<feature type="region of interest" description="Disordered" evidence="25">
    <location>
        <begin position="299"/>
        <end position="331"/>
    </location>
</feature>
<feature type="region of interest" description="Disordered" evidence="25">
    <location>
        <begin position="1"/>
        <end position="49"/>
    </location>
</feature>
<feature type="transmembrane region" description="Helical" evidence="26">
    <location>
        <begin position="488"/>
        <end position="513"/>
    </location>
</feature>
<reference evidence="27" key="1">
    <citation type="submission" date="2025-08" db="UniProtKB">
        <authorList>
            <consortium name="Ensembl"/>
        </authorList>
    </citation>
    <scope>IDENTIFICATION</scope>
</reference>
<feature type="transmembrane region" description="Helical" evidence="26">
    <location>
        <begin position="427"/>
        <end position="451"/>
    </location>
</feature>
<feature type="transmembrane region" description="Helical" evidence="26">
    <location>
        <begin position="525"/>
        <end position="547"/>
    </location>
</feature>
<dbReference type="InterPro" id="IPR000374">
    <property type="entry name" value="PC_trans"/>
</dbReference>
<evidence type="ECO:0000313" key="28">
    <source>
        <dbReference type="Proteomes" id="UP000694416"/>
    </source>
</evidence>
<keyword evidence="19 26" id="KW-1133">Transmembrane helix</keyword>
<evidence type="ECO:0000256" key="18">
    <source>
        <dbReference type="ARBA" id="ARBA00022695"/>
    </source>
</evidence>
<evidence type="ECO:0000256" key="9">
    <source>
        <dbReference type="ARBA" id="ARBA00001902"/>
    </source>
</evidence>
<dbReference type="GO" id="GO:0004605">
    <property type="term" value="F:phosphatidate cytidylyltransferase activity"/>
    <property type="evidence" value="ECO:0007669"/>
    <property type="project" value="UniProtKB-EC"/>
</dbReference>
<name>A0A8C9GVI1_9PRIM</name>
<evidence type="ECO:0000256" key="17">
    <source>
        <dbReference type="ARBA" id="ARBA00022692"/>
    </source>
</evidence>
<sequence length="720" mass="83782">MPKKKEHKRNGYESINSSISDESGYEEMIKEEHGKEKKIKNKINLNDCENTNNEKYNIKMSNECKDIKMEKRVVKEIKKLNEKNSAENSSDSATTTESVISTENSIESMSIYNKNSREDISKKEENSNEYASKKNNNYDNINKKTKQNNNYNSNNKINYNNNSYNCDDSHDDSDREDDLNKESTSVPPTIDDKNKDSTNVNNIIISNNNGPDNDNVTDIQDNNNNNIINNNSSIPNSNKNERKRRSLKYIKYHSYVKQLKEYTNTKKNISLHKLSYLYKLCTNNNRSILNINKHKFSMSNHQNTNNNMSSSSSNTNLNENSSSNTNTNSNSTSKLQMFKIRCYWGVILFFFSLIILLLGHLYLSLLVLILVTLVYNEIISIKSIENKDKKLPQLFYIRWYWFFLTILTIGIPWAIPKLQHKFFIFKYILKYHSINMFVLFIIGYIWFILSLRKYTLKYQFSQMGIILLTSLFVVTQYLMHIANIYSGLIWFLVPVSCVIINDIFAYIVGILFGKTKLINVSPNKTVEGFVGSSIITILWGLFATYVLQKYKFFICPQNNITFIPFYTLIHTDCEYSSIFEKQVYKVPIKLAFLLRFNKIYYTKMVIHGFVLSLFAAFLAPFGGFFASGFKRALKIKDFGTIIPGHGGVTDRLDCQIFIGMFTYIYLKTFVKVKNKMKYQYDLVIDSIQKMDSKEVLCLFNQLKTIIESKKEISKVEEQKT</sequence>
<dbReference type="Pfam" id="PF01148">
    <property type="entry name" value="CTP_transf_1"/>
    <property type="match status" value="1"/>
</dbReference>
<keyword evidence="17 24" id="KW-0812">Transmembrane</keyword>
<comment type="pathway">
    <text evidence="12">Lipid metabolism.</text>
</comment>
<proteinExistence type="inferred from homology"/>
<dbReference type="GO" id="GO:0016024">
    <property type="term" value="P:CDP-diacylglycerol biosynthetic process"/>
    <property type="evidence" value="ECO:0007669"/>
    <property type="project" value="UniProtKB-UniPathway"/>
</dbReference>
<evidence type="ECO:0000256" key="7">
    <source>
        <dbReference type="ARBA" id="ARBA00001617"/>
    </source>
</evidence>
<feature type="region of interest" description="Disordered" evidence="25">
    <location>
        <begin position="83"/>
        <end position="102"/>
    </location>
</feature>
<keyword evidence="20" id="KW-0443">Lipid metabolism</keyword>
<keyword evidence="22" id="KW-0594">Phospholipid biosynthesis</keyword>
<dbReference type="UniPathway" id="UPA00557">
    <property type="reaction ID" value="UER00614"/>
</dbReference>
<dbReference type="GO" id="GO:0005789">
    <property type="term" value="C:endoplasmic reticulum membrane"/>
    <property type="evidence" value="ECO:0007669"/>
    <property type="project" value="TreeGrafter"/>
</dbReference>
<comment type="catalytic activity">
    <reaction evidence="9">
        <text>a 1,2-diacyl-sn-glycero-3-phosphate + CTP + H(+) = a CDP-1,2-diacyl-sn-glycerol + diphosphate</text>
        <dbReference type="Rhea" id="RHEA:16229"/>
        <dbReference type="ChEBI" id="CHEBI:15378"/>
        <dbReference type="ChEBI" id="CHEBI:33019"/>
        <dbReference type="ChEBI" id="CHEBI:37563"/>
        <dbReference type="ChEBI" id="CHEBI:58332"/>
        <dbReference type="ChEBI" id="CHEBI:58608"/>
        <dbReference type="EC" id="2.7.7.41"/>
    </reaction>
    <physiologicalReaction direction="left-to-right" evidence="9">
        <dbReference type="Rhea" id="RHEA:16230"/>
    </physiologicalReaction>
</comment>
<dbReference type="EC" id="2.7.7.41" evidence="14 24"/>
<keyword evidence="16 24" id="KW-0808">Transferase</keyword>
<evidence type="ECO:0000256" key="11">
    <source>
        <dbReference type="ARBA" id="ARBA00005119"/>
    </source>
</evidence>
<dbReference type="Proteomes" id="UP000694416">
    <property type="component" value="Unplaced"/>
</dbReference>
<organism evidence="27 28">
    <name type="scientific">Piliocolobus tephrosceles</name>
    <name type="common">Ugandan red Colobus</name>
    <dbReference type="NCBI Taxonomy" id="591936"/>
    <lineage>
        <taxon>Eukaryota</taxon>
        <taxon>Metazoa</taxon>
        <taxon>Chordata</taxon>
        <taxon>Craniata</taxon>
        <taxon>Vertebrata</taxon>
        <taxon>Euteleostomi</taxon>
        <taxon>Mammalia</taxon>
        <taxon>Eutheria</taxon>
        <taxon>Euarchontoglires</taxon>
        <taxon>Primates</taxon>
        <taxon>Haplorrhini</taxon>
        <taxon>Catarrhini</taxon>
        <taxon>Cercopithecidae</taxon>
        <taxon>Colobinae</taxon>
        <taxon>Piliocolobus</taxon>
    </lineage>
</organism>
<feature type="transmembrane region" description="Helical" evidence="26">
    <location>
        <begin position="463"/>
        <end position="482"/>
    </location>
</feature>
<comment type="subcellular location">
    <subcellularLocation>
        <location evidence="10">Membrane</location>
        <topology evidence="10">Multi-pass membrane protein</topology>
    </subcellularLocation>
</comment>